<protein>
    <submittedName>
        <fullName evidence="1">DUF1800 domain-containing protein</fullName>
    </submittedName>
</protein>
<name>A0AAE9Y7Z2_9ACTN</name>
<dbReference type="RefSeq" id="WP_272737981.1">
    <property type="nucleotide sequence ID" value="NZ_CP116942.1"/>
</dbReference>
<dbReference type="EMBL" id="CP116942">
    <property type="protein sequence ID" value="WCO68464.1"/>
    <property type="molecule type" value="Genomic_DNA"/>
</dbReference>
<sequence length="431" mass="46869">MSVPRADVAHLLRRAGFGGTVAEVDALAALPSWTAVVDRVLDTSAAPADSVPAAVEDREDQWYPPWVAAVHHWTDRMATSPTPIVEKMALFWHGLFTSSTDKVYPRLVFHQVATYRRLGLGDLHTLAQAMAVDPAMLVYLDNESNVAGKPNENFARELMELFLLGQGHYGEADVAAMARAWTGHGVDRTTERYAFSPSRHDAGTKTIFGITRAWDGPDTITEMVRGSRQAACARFITTKLWTFLAGPPIAPATLDALAGAFVASGMQVRALVRALFLHPDFRAPATRTGLVRSPVEWVAATMRALGLPAAVLHPEWWVERCGQRLYAPPNVGGWRGNEGWISTSTAWGRAAFASHTRWKASDAGVFAGYGDLAPAVAVQRALDRFGIDDPSPVTRSSLEAFVAGEQTARRRWAVTPGLVALTMLSPDFQMA</sequence>
<evidence type="ECO:0000313" key="1">
    <source>
        <dbReference type="EMBL" id="WCO68464.1"/>
    </source>
</evidence>
<reference evidence="1" key="1">
    <citation type="submission" date="2023-01" db="EMBL/GenBank/DDBJ databases">
        <title>The diversity of Class Acidimicrobiia in South China Sea sediment environments and the proposal of Iamia marina sp. nov., a novel species of the genus Iamia.</title>
        <authorList>
            <person name="He Y."/>
            <person name="Tian X."/>
        </authorList>
    </citation>
    <scope>NUCLEOTIDE SEQUENCE</scope>
    <source>
        <strain evidence="1">DSM 19957</strain>
    </source>
</reference>
<dbReference type="KEGG" id="ima:PO878_06950"/>
<accession>A0AAE9Y7Z2</accession>
<gene>
    <name evidence="1" type="ORF">PO878_06950</name>
</gene>
<organism evidence="1 2">
    <name type="scientific">Iamia majanohamensis</name>
    <dbReference type="NCBI Taxonomy" id="467976"/>
    <lineage>
        <taxon>Bacteria</taxon>
        <taxon>Bacillati</taxon>
        <taxon>Actinomycetota</taxon>
        <taxon>Acidimicrobiia</taxon>
        <taxon>Acidimicrobiales</taxon>
        <taxon>Iamiaceae</taxon>
        <taxon>Iamia</taxon>
    </lineage>
</organism>
<evidence type="ECO:0000313" key="2">
    <source>
        <dbReference type="Proteomes" id="UP001216390"/>
    </source>
</evidence>
<dbReference type="InterPro" id="IPR014917">
    <property type="entry name" value="DUF1800"/>
</dbReference>
<dbReference type="Pfam" id="PF08811">
    <property type="entry name" value="DUF1800"/>
    <property type="match status" value="1"/>
</dbReference>
<keyword evidence="2" id="KW-1185">Reference proteome</keyword>
<proteinExistence type="predicted"/>
<dbReference type="AlphaFoldDB" id="A0AAE9Y7Z2"/>
<dbReference type="Proteomes" id="UP001216390">
    <property type="component" value="Chromosome"/>
</dbReference>